<dbReference type="RefSeq" id="WP_181398785.1">
    <property type="nucleotide sequence ID" value="NZ_QUBF01000003.1"/>
</dbReference>
<gene>
    <name evidence="1" type="ORF">DY130_03655</name>
</gene>
<evidence type="ECO:0000313" key="2">
    <source>
        <dbReference type="Proteomes" id="UP000784700"/>
    </source>
</evidence>
<proteinExistence type="predicted"/>
<dbReference type="Proteomes" id="UP000784700">
    <property type="component" value="Unassembled WGS sequence"/>
</dbReference>
<reference evidence="1" key="1">
    <citation type="submission" date="2018-08" db="EMBL/GenBank/DDBJ databases">
        <title>Comparative genomics of wild bee and flower associated Lactobacillus reveals potential adaptation to the bee host.</title>
        <authorList>
            <person name="Vuong H.Q."/>
            <person name="Mcfrederick Q.S."/>
        </authorList>
    </citation>
    <scope>NUCLEOTIDE SEQUENCE</scope>
    <source>
        <strain evidence="1">HV_63</strain>
    </source>
</reference>
<accession>A0A9Q8ILW7</accession>
<evidence type="ECO:0000313" key="1">
    <source>
        <dbReference type="EMBL" id="TPR44145.1"/>
    </source>
</evidence>
<comment type="caution">
    <text evidence="1">The sequence shown here is derived from an EMBL/GenBank/DDBJ whole genome shotgun (WGS) entry which is preliminary data.</text>
</comment>
<dbReference type="EMBL" id="QUBG01000003">
    <property type="protein sequence ID" value="TPR44145.1"/>
    <property type="molecule type" value="Genomic_DNA"/>
</dbReference>
<protein>
    <submittedName>
        <fullName evidence="1">Uncharacterized protein</fullName>
    </submittedName>
</protein>
<sequence>MNTVNFKDYSFYYNKLNAKYIMDNNSLVFFKKDNDKEVMIHFSFKDNQLVIRPRYGVTFQRLNKHIYKIISNS</sequence>
<name>A0A9Q8ILW7_9LACO</name>
<dbReference type="AlphaFoldDB" id="A0A9Q8ILW7"/>
<organism evidence="1 2">
    <name type="scientific">Apilactobacillus micheneri</name>
    <dbReference type="NCBI Taxonomy" id="1899430"/>
    <lineage>
        <taxon>Bacteria</taxon>
        <taxon>Bacillati</taxon>
        <taxon>Bacillota</taxon>
        <taxon>Bacilli</taxon>
        <taxon>Lactobacillales</taxon>
        <taxon>Lactobacillaceae</taxon>
        <taxon>Apilactobacillus</taxon>
    </lineage>
</organism>